<proteinExistence type="predicted"/>
<evidence type="ECO:0000313" key="3">
    <source>
        <dbReference type="Proteomes" id="UP000016933"/>
    </source>
</evidence>
<dbReference type="HOGENOM" id="CLU_1768011_0_0_1"/>
<accession>M2YNG4</accession>
<feature type="region of interest" description="Disordered" evidence="1">
    <location>
        <begin position="1"/>
        <end position="22"/>
    </location>
</feature>
<organism evidence="2 3">
    <name type="scientific">Dothistroma septosporum (strain NZE10 / CBS 128990)</name>
    <name type="common">Red band needle blight fungus</name>
    <name type="synonym">Mycosphaerella pini</name>
    <dbReference type="NCBI Taxonomy" id="675120"/>
    <lineage>
        <taxon>Eukaryota</taxon>
        <taxon>Fungi</taxon>
        <taxon>Dikarya</taxon>
        <taxon>Ascomycota</taxon>
        <taxon>Pezizomycotina</taxon>
        <taxon>Dothideomycetes</taxon>
        <taxon>Dothideomycetidae</taxon>
        <taxon>Mycosphaerellales</taxon>
        <taxon>Mycosphaerellaceae</taxon>
        <taxon>Dothistroma</taxon>
    </lineage>
</organism>
<reference evidence="2 3" key="2">
    <citation type="journal article" date="2012" name="PLoS Pathog.">
        <title>Diverse lifestyles and strategies of plant pathogenesis encoded in the genomes of eighteen Dothideomycetes fungi.</title>
        <authorList>
            <person name="Ohm R.A."/>
            <person name="Feau N."/>
            <person name="Henrissat B."/>
            <person name="Schoch C.L."/>
            <person name="Horwitz B.A."/>
            <person name="Barry K.W."/>
            <person name="Condon B.J."/>
            <person name="Copeland A.C."/>
            <person name="Dhillon B."/>
            <person name="Glaser F."/>
            <person name="Hesse C.N."/>
            <person name="Kosti I."/>
            <person name="LaButti K."/>
            <person name="Lindquist E.A."/>
            <person name="Lucas S."/>
            <person name="Salamov A.A."/>
            <person name="Bradshaw R.E."/>
            <person name="Ciuffetti L."/>
            <person name="Hamelin R.C."/>
            <person name="Kema G.H.J."/>
            <person name="Lawrence C."/>
            <person name="Scott J.A."/>
            <person name="Spatafora J.W."/>
            <person name="Turgeon B.G."/>
            <person name="de Wit P.J.G.M."/>
            <person name="Zhong S."/>
            <person name="Goodwin S.B."/>
            <person name="Grigoriev I.V."/>
        </authorList>
    </citation>
    <scope>NUCLEOTIDE SEQUENCE [LARGE SCALE GENOMIC DNA]</scope>
    <source>
        <strain evidence="3">NZE10 / CBS 128990</strain>
    </source>
</reference>
<keyword evidence="3" id="KW-1185">Reference proteome</keyword>
<name>M2YNG4_DOTSN</name>
<protein>
    <submittedName>
        <fullName evidence="2">Uncharacterized protein</fullName>
    </submittedName>
</protein>
<evidence type="ECO:0000256" key="1">
    <source>
        <dbReference type="SAM" id="MobiDB-lite"/>
    </source>
</evidence>
<gene>
    <name evidence="2" type="ORF">DOTSEDRAFT_35782</name>
</gene>
<sequence length="147" mass="16558">MYVSKGMLQSQRTRRPPTPQHSGLKLRYEVLDIDKKDADTFDDHIRLIGCMIQNVLKHDGHRTATDYAISIPGRNGASGSNVTLASTNTIQLWWMLNYAGREELLGEVTMLPDILPLHFQSTIDNTRGSLDSTSIANLYARKQRTSK</sequence>
<evidence type="ECO:0000313" key="2">
    <source>
        <dbReference type="EMBL" id="EME43540.1"/>
    </source>
</evidence>
<dbReference type="Proteomes" id="UP000016933">
    <property type="component" value="Unassembled WGS sequence"/>
</dbReference>
<reference evidence="3" key="1">
    <citation type="journal article" date="2012" name="PLoS Genet.">
        <title>The genomes of the fungal plant pathogens Cladosporium fulvum and Dothistroma septosporum reveal adaptation to different hosts and lifestyles but also signatures of common ancestry.</title>
        <authorList>
            <person name="de Wit P.J.G.M."/>
            <person name="van der Burgt A."/>
            <person name="Oekmen B."/>
            <person name="Stergiopoulos I."/>
            <person name="Abd-Elsalam K.A."/>
            <person name="Aerts A.L."/>
            <person name="Bahkali A.H."/>
            <person name="Beenen H.G."/>
            <person name="Chettri P."/>
            <person name="Cox M.P."/>
            <person name="Datema E."/>
            <person name="de Vries R.P."/>
            <person name="Dhillon B."/>
            <person name="Ganley A.R."/>
            <person name="Griffiths S.A."/>
            <person name="Guo Y."/>
            <person name="Hamelin R.C."/>
            <person name="Henrissat B."/>
            <person name="Kabir M.S."/>
            <person name="Jashni M.K."/>
            <person name="Kema G."/>
            <person name="Klaubauf S."/>
            <person name="Lapidus A."/>
            <person name="Levasseur A."/>
            <person name="Lindquist E."/>
            <person name="Mehrabi R."/>
            <person name="Ohm R.A."/>
            <person name="Owen T.J."/>
            <person name="Salamov A."/>
            <person name="Schwelm A."/>
            <person name="Schijlen E."/>
            <person name="Sun H."/>
            <person name="van den Burg H.A."/>
            <person name="van Ham R.C.H.J."/>
            <person name="Zhang S."/>
            <person name="Goodwin S.B."/>
            <person name="Grigoriev I.V."/>
            <person name="Collemare J."/>
            <person name="Bradshaw R.E."/>
        </authorList>
    </citation>
    <scope>NUCLEOTIDE SEQUENCE [LARGE SCALE GENOMIC DNA]</scope>
    <source>
        <strain evidence="3">NZE10 / CBS 128990</strain>
    </source>
</reference>
<dbReference type="AlphaFoldDB" id="M2YNG4"/>
<dbReference type="EMBL" id="KB446540">
    <property type="protein sequence ID" value="EME43540.1"/>
    <property type="molecule type" value="Genomic_DNA"/>
</dbReference>